<dbReference type="KEGG" id="tfr:BR63_10350"/>
<accession>A0A7G6E3L5</accession>
<protein>
    <submittedName>
        <fullName evidence="2">Uncharacterized protein</fullName>
    </submittedName>
</protein>
<organism evidence="2 3">
    <name type="scientific">Thermanaerosceptrum fracticalcis</name>
    <dbReference type="NCBI Taxonomy" id="1712410"/>
    <lineage>
        <taxon>Bacteria</taxon>
        <taxon>Bacillati</taxon>
        <taxon>Bacillota</taxon>
        <taxon>Clostridia</taxon>
        <taxon>Eubacteriales</taxon>
        <taxon>Peptococcaceae</taxon>
        <taxon>Thermanaerosceptrum</taxon>
    </lineage>
</organism>
<sequence length="326" mass="36778">MSIFSLIIIASVFGINLTYQRYSTLKLVDKPPQIEEPVVEDSPLPEAPTENIVNKEDTIGRLKQEAIVNRKTMLASAETVARSKSAIPVPATGESTASQEQKEEKPDSSYDTTLNSYVLDVIKSYPIGRYPYLLNKDYANYNGVTVNLYYKDRLLLKAHPSGNRASHCSGITFEVFFKAMQNRNKKLGLDPDDFNGMSYDQLHDFVLTWYVANGNKSVNNVGTAVEKYGIGRRITSLENARAGDFMDISRENNTGHTVVFLNWLKDEKGRIIGLKYWSSQESTNGINYKEEYFNVSDANGQKYGNVMINQVYIARVSPVKDYKKLD</sequence>
<dbReference type="RefSeq" id="WP_034420028.1">
    <property type="nucleotide sequence ID" value="NZ_CP045798.1"/>
</dbReference>
<reference evidence="2 3" key="1">
    <citation type="journal article" date="2019" name="Front. Microbiol.">
        <title>Thermoanaerosceptrum fracticalcis gen. nov. sp. nov., a Novel Fumarate-Fermenting Microorganism From a Deep Fractured Carbonate Aquifer of the US Great Basin.</title>
        <authorList>
            <person name="Hamilton-Brehm S.D."/>
            <person name="Stewart L.E."/>
            <person name="Zavarin M."/>
            <person name="Caldwell M."/>
            <person name="Lawson P.A."/>
            <person name="Onstott T.C."/>
            <person name="Grzymski J."/>
            <person name="Neveux I."/>
            <person name="Lollar B.S."/>
            <person name="Russell C.E."/>
            <person name="Moser D.P."/>
        </authorList>
    </citation>
    <scope>NUCLEOTIDE SEQUENCE [LARGE SCALE GENOMIC DNA]</scope>
    <source>
        <strain evidence="2 3">DRI-13</strain>
    </source>
</reference>
<feature type="region of interest" description="Disordered" evidence="1">
    <location>
        <begin position="85"/>
        <end position="111"/>
    </location>
</feature>
<dbReference type="OrthoDB" id="284838at2"/>
<name>A0A7G6E3L5_THEFR</name>
<proteinExistence type="predicted"/>
<dbReference type="Proteomes" id="UP000515847">
    <property type="component" value="Chromosome"/>
</dbReference>
<evidence type="ECO:0000313" key="2">
    <source>
        <dbReference type="EMBL" id="QNB46669.1"/>
    </source>
</evidence>
<dbReference type="AlphaFoldDB" id="A0A7G6E3L5"/>
<evidence type="ECO:0000313" key="3">
    <source>
        <dbReference type="Proteomes" id="UP000515847"/>
    </source>
</evidence>
<evidence type="ECO:0000256" key="1">
    <source>
        <dbReference type="SAM" id="MobiDB-lite"/>
    </source>
</evidence>
<dbReference type="EMBL" id="CP045798">
    <property type="protein sequence ID" value="QNB46669.1"/>
    <property type="molecule type" value="Genomic_DNA"/>
</dbReference>
<keyword evidence="3" id="KW-1185">Reference proteome</keyword>
<gene>
    <name evidence="2" type="ORF">BR63_10350</name>
</gene>